<dbReference type="Proteomes" id="UP000222075">
    <property type="component" value="Segment"/>
</dbReference>
<evidence type="ECO:0000313" key="2">
    <source>
        <dbReference type="Proteomes" id="UP000222075"/>
    </source>
</evidence>
<proteinExistence type="predicted"/>
<name>A0A0K1LT62_9CAUD</name>
<accession>A0A0K1LT62</accession>
<protein>
    <submittedName>
        <fullName evidence="1">Uncharacterized protein</fullName>
    </submittedName>
</protein>
<evidence type="ECO:0000313" key="1">
    <source>
        <dbReference type="EMBL" id="AKU45348.1"/>
    </source>
</evidence>
<sequence>MSDFGGRFIETIREVAKESPNQVNKACQYVDFDTHEGCIVGEALFRMGIIKKDPNDDRYREVPAHDINNGKFVIVGIELIGKANWDEMTQEELKWVDAVQEYQDKKIPWGDAVKKADCYCSL</sequence>
<dbReference type="EMBL" id="KR997933">
    <property type="protein sequence ID" value="AKU45348.1"/>
    <property type="molecule type" value="Genomic_DNA"/>
</dbReference>
<reference evidence="1 2" key="1">
    <citation type="journal article" date="2016" name="BMC Microbiol.">
        <title>Characterization of mycobacteria and mycobacteriophages isolated from compost at the Sao Paulo Zoo Park Foundation in Brazil and creation of the new mycobacteriophage Cluster U.</title>
        <authorList>
            <person name="Lima-Junior J.D."/>
            <person name="Viana-Niero C."/>
            <person name="Conde Oliveira D.V."/>
            <person name="Machado G.E."/>
            <person name="Rabello M.C."/>
            <person name="Martins-Junior J."/>
            <person name="Martins L.F."/>
            <person name="Digiampietri L.A."/>
            <person name="da Silva A.M."/>
            <person name="Setubal J.C."/>
            <person name="Russell D.A."/>
            <person name="Jacobs-Sera D."/>
            <person name="Pope W.H."/>
            <person name="Hatfull G.F."/>
            <person name="Leao S.C."/>
        </authorList>
    </citation>
    <scope>NUCLEOTIDE SEQUENCE [LARGE SCALE GENOMIC DNA]</scope>
</reference>
<gene>
    <name evidence="1" type="ORF">MADRUGA_58</name>
</gene>
<organism evidence="1 2">
    <name type="scientific">Mycobacterium phage Madruga</name>
    <dbReference type="NCBI Taxonomy" id="1675552"/>
    <lineage>
        <taxon>Viruses</taxon>
        <taxon>Duplodnaviria</taxon>
        <taxon>Heunggongvirae</taxon>
        <taxon>Uroviricota</taxon>
        <taxon>Caudoviricetes</taxon>
        <taxon>Patiencevirus</taxon>
        <taxon>Patiencevirus patience</taxon>
    </lineage>
</organism>